<dbReference type="Pfam" id="PF13556">
    <property type="entry name" value="HTH_30"/>
    <property type="match status" value="1"/>
</dbReference>
<evidence type="ECO:0000259" key="3">
    <source>
        <dbReference type="Pfam" id="PF13556"/>
    </source>
</evidence>
<dbReference type="PANTHER" id="PTHR33744:SF1">
    <property type="entry name" value="DNA-BINDING TRANSCRIPTIONAL ACTIVATOR ADER"/>
    <property type="match status" value="1"/>
</dbReference>
<dbReference type="InterPro" id="IPR042070">
    <property type="entry name" value="PucR_C-HTH_sf"/>
</dbReference>
<gene>
    <name evidence="6" type="ORF">ACFQ4H_11440</name>
</gene>
<dbReference type="InterPro" id="IPR025751">
    <property type="entry name" value="RsbRD_N_dom"/>
</dbReference>
<feature type="domain" description="RsbT co-antagonist protein RsbRD N-terminal" evidence="4">
    <location>
        <begin position="46"/>
        <end position="167"/>
    </location>
</feature>
<organism evidence="6 7">
    <name type="scientific">Micromonospora sonneratiae</name>
    <dbReference type="NCBI Taxonomy" id="1184706"/>
    <lineage>
        <taxon>Bacteria</taxon>
        <taxon>Bacillati</taxon>
        <taxon>Actinomycetota</taxon>
        <taxon>Actinomycetes</taxon>
        <taxon>Micromonosporales</taxon>
        <taxon>Micromonosporaceae</taxon>
        <taxon>Micromonospora</taxon>
    </lineage>
</organism>
<proteinExistence type="inferred from homology"/>
<feature type="domain" description="CdaR GGDEF-like" evidence="5">
    <location>
        <begin position="177"/>
        <end position="309"/>
    </location>
</feature>
<name>A0ABW3YDL1_9ACTN</name>
<evidence type="ECO:0000256" key="1">
    <source>
        <dbReference type="ARBA" id="ARBA00006754"/>
    </source>
</evidence>
<evidence type="ECO:0000259" key="5">
    <source>
        <dbReference type="Pfam" id="PF17853"/>
    </source>
</evidence>
<keyword evidence="7" id="KW-1185">Reference proteome</keyword>
<sequence length="432" mass="46097">MAEQRGQPARGTGQPPRGTGQPPRDTGRGGGGRRSGRSTGDLSAVARAASRDAGGVAEELLGDFLPQLAEAATSGRRLDRAALDMIGTAGRRAAEQGVPVGRAVELYVSAAWRLWRLLPVVADAGEAEQVRLAGEAVLRVVNDALAALADGYLAARRLMVRREEALRRELIDDLLRGDPDVAGIVERAEPFGLDLTRAHQVALALPGRRLAEVTAATSGLERVILDRFGDRDVLVSAKDGMLAVLVPGTATTPELRPRRQPTGELGQVMHATLQAVPSGRPWRVAVGRPYPGAFGIARSYEEAREALDLAGKLGLPDEVAHAEDLLVYRMLLRDQAAIADLVEGVLTPLTLARGGAEPLLTTVEAYFATGGVATHAARRLHLSVRAVTYRLARVHTLTGYDPTNPADWFTLHAAVLGARLLGWPQRQLPRPT</sequence>
<feature type="domain" description="PucR C-terminal helix-turn-helix" evidence="3">
    <location>
        <begin position="359"/>
        <end position="415"/>
    </location>
</feature>
<feature type="compositionally biased region" description="Low complexity" evidence="2">
    <location>
        <begin position="1"/>
        <end position="24"/>
    </location>
</feature>
<dbReference type="RefSeq" id="WP_377569925.1">
    <property type="nucleotide sequence ID" value="NZ_JBHTMP010000013.1"/>
</dbReference>
<dbReference type="Pfam" id="PF17853">
    <property type="entry name" value="GGDEF_2"/>
    <property type="match status" value="1"/>
</dbReference>
<feature type="region of interest" description="Disordered" evidence="2">
    <location>
        <begin position="1"/>
        <end position="47"/>
    </location>
</feature>
<dbReference type="PANTHER" id="PTHR33744">
    <property type="entry name" value="CARBOHYDRATE DIACID REGULATOR"/>
    <property type="match status" value="1"/>
</dbReference>
<dbReference type="Pfam" id="PF14361">
    <property type="entry name" value="RsbRD_N"/>
    <property type="match status" value="1"/>
</dbReference>
<evidence type="ECO:0000313" key="6">
    <source>
        <dbReference type="EMBL" id="MFD1321701.1"/>
    </source>
</evidence>
<dbReference type="EMBL" id="JBHTMP010000013">
    <property type="protein sequence ID" value="MFD1321701.1"/>
    <property type="molecule type" value="Genomic_DNA"/>
</dbReference>
<reference evidence="7" key="1">
    <citation type="journal article" date="2019" name="Int. J. Syst. Evol. Microbiol.">
        <title>The Global Catalogue of Microorganisms (GCM) 10K type strain sequencing project: providing services to taxonomists for standard genome sequencing and annotation.</title>
        <authorList>
            <consortium name="The Broad Institute Genomics Platform"/>
            <consortium name="The Broad Institute Genome Sequencing Center for Infectious Disease"/>
            <person name="Wu L."/>
            <person name="Ma J."/>
        </authorList>
    </citation>
    <scope>NUCLEOTIDE SEQUENCE [LARGE SCALE GENOMIC DNA]</scope>
    <source>
        <strain evidence="7">JCM 31037</strain>
    </source>
</reference>
<comment type="similarity">
    <text evidence="1">Belongs to the CdaR family.</text>
</comment>
<dbReference type="Proteomes" id="UP001597260">
    <property type="component" value="Unassembled WGS sequence"/>
</dbReference>
<accession>A0ABW3YDL1</accession>
<evidence type="ECO:0000259" key="4">
    <source>
        <dbReference type="Pfam" id="PF14361"/>
    </source>
</evidence>
<comment type="caution">
    <text evidence="6">The sequence shown here is derived from an EMBL/GenBank/DDBJ whole genome shotgun (WGS) entry which is preliminary data.</text>
</comment>
<dbReference type="InterPro" id="IPR041522">
    <property type="entry name" value="CdaR_GGDEF"/>
</dbReference>
<dbReference type="InterPro" id="IPR051448">
    <property type="entry name" value="CdaR-like_regulators"/>
</dbReference>
<dbReference type="Gene3D" id="1.10.10.2840">
    <property type="entry name" value="PucR C-terminal helix-turn-helix domain"/>
    <property type="match status" value="1"/>
</dbReference>
<dbReference type="InterPro" id="IPR025736">
    <property type="entry name" value="PucR_C-HTH_dom"/>
</dbReference>
<protein>
    <submittedName>
        <fullName evidence="6">PucR family transcriptional regulator</fullName>
    </submittedName>
</protein>
<evidence type="ECO:0000313" key="7">
    <source>
        <dbReference type="Proteomes" id="UP001597260"/>
    </source>
</evidence>
<evidence type="ECO:0000256" key="2">
    <source>
        <dbReference type="SAM" id="MobiDB-lite"/>
    </source>
</evidence>